<dbReference type="Gene3D" id="2.40.50.100">
    <property type="match status" value="1"/>
</dbReference>
<protein>
    <submittedName>
        <fullName evidence="4">Hemolysin secretion protein D</fullName>
    </submittedName>
</protein>
<dbReference type="GO" id="GO:0015562">
    <property type="term" value="F:efflux transmembrane transporter activity"/>
    <property type="evidence" value="ECO:0007669"/>
    <property type="project" value="TreeGrafter"/>
</dbReference>
<dbReference type="SUPFAM" id="SSF111369">
    <property type="entry name" value="HlyD-like secretion proteins"/>
    <property type="match status" value="1"/>
</dbReference>
<feature type="domain" description="Multidrug resistance protein MdtA-like barrel-sandwich hybrid" evidence="3">
    <location>
        <begin position="43"/>
        <end position="228"/>
    </location>
</feature>
<dbReference type="PANTHER" id="PTHR30469">
    <property type="entry name" value="MULTIDRUG RESISTANCE PROTEIN MDTA"/>
    <property type="match status" value="1"/>
</dbReference>
<dbReference type="InterPro" id="IPR058625">
    <property type="entry name" value="MdtA-like_BSH"/>
</dbReference>
<dbReference type="OrthoDB" id="8958519at2"/>
<keyword evidence="2" id="KW-0175">Coiled coil</keyword>
<sequence>MTLHSSTNKLGKFVLISLLGFGISMVLSDIHAPFTTNAYVQKNVVSVTTQIDGNVSEIYVKNGQYIEKGEPVFAIDKRELVEDKDIAYANMVIIQQHLANLEVEIEQANKKIEKQTEIVDNKRKHYLRYKTLLKKRAIGREQYDDAHLDYLDSVRELEQNKLELNAKEIKLGADGENGGLLLAEALLDRSDRKIAKAMTYAPVSGWLTNLQLDVGEAISSKGAQMAITSDADTNVVANFNEKALGSLENSTVSIVFDAIPGKVFSGRVISKDSAVQFSQHTDNDLGKEAYVQRDERWIRKSQQVRTTIEVKGIPKELISGSKATVMIKPEGYGFWSGFSAVIMKFISLFRYIY</sequence>
<organism evidence="4 5">
    <name type="scientific">Vibrio superstes NBRC 103154</name>
    <dbReference type="NCBI Taxonomy" id="1219062"/>
    <lineage>
        <taxon>Bacteria</taxon>
        <taxon>Pseudomonadati</taxon>
        <taxon>Pseudomonadota</taxon>
        <taxon>Gammaproteobacteria</taxon>
        <taxon>Vibrionales</taxon>
        <taxon>Vibrionaceae</taxon>
        <taxon>Vibrio</taxon>
    </lineage>
</organism>
<name>A0A511QP05_9VIBR</name>
<evidence type="ECO:0000313" key="5">
    <source>
        <dbReference type="Proteomes" id="UP000321113"/>
    </source>
</evidence>
<evidence type="ECO:0000256" key="1">
    <source>
        <dbReference type="ARBA" id="ARBA00009477"/>
    </source>
</evidence>
<feature type="coiled-coil region" evidence="2">
    <location>
        <begin position="91"/>
        <end position="125"/>
    </location>
</feature>
<evidence type="ECO:0000256" key="2">
    <source>
        <dbReference type="SAM" id="Coils"/>
    </source>
</evidence>
<dbReference type="Proteomes" id="UP000321113">
    <property type="component" value="Unassembled WGS sequence"/>
</dbReference>
<dbReference type="Gene3D" id="2.40.30.170">
    <property type="match status" value="1"/>
</dbReference>
<keyword evidence="5" id="KW-1185">Reference proteome</keyword>
<evidence type="ECO:0000259" key="3">
    <source>
        <dbReference type="Pfam" id="PF25917"/>
    </source>
</evidence>
<reference evidence="4 5" key="1">
    <citation type="submission" date="2019-07" db="EMBL/GenBank/DDBJ databases">
        <title>Whole genome shotgun sequence of Vibrio superstes NBRC 103154.</title>
        <authorList>
            <person name="Hosoyama A."/>
            <person name="Uohara A."/>
            <person name="Ohji S."/>
            <person name="Ichikawa N."/>
        </authorList>
    </citation>
    <scope>NUCLEOTIDE SEQUENCE [LARGE SCALE GENOMIC DNA]</scope>
    <source>
        <strain evidence="4 5">NBRC 103154</strain>
    </source>
</reference>
<comment type="similarity">
    <text evidence="1">Belongs to the membrane fusion protein (MFP) (TC 8.A.1) family.</text>
</comment>
<dbReference type="RefSeq" id="WP_119008519.1">
    <property type="nucleotide sequence ID" value="NZ_BJXK01000004.1"/>
</dbReference>
<dbReference type="AlphaFoldDB" id="A0A511QP05"/>
<gene>
    <name evidence="4" type="ORF">VSU01S_12990</name>
</gene>
<evidence type="ECO:0000313" key="4">
    <source>
        <dbReference type="EMBL" id="GEM79054.1"/>
    </source>
</evidence>
<dbReference type="Pfam" id="PF25917">
    <property type="entry name" value="BSH_RND"/>
    <property type="match status" value="1"/>
</dbReference>
<dbReference type="GO" id="GO:1990281">
    <property type="term" value="C:efflux pump complex"/>
    <property type="evidence" value="ECO:0007669"/>
    <property type="project" value="TreeGrafter"/>
</dbReference>
<accession>A0A511QP05</accession>
<dbReference type="EMBL" id="BJXK01000004">
    <property type="protein sequence ID" value="GEM79054.1"/>
    <property type="molecule type" value="Genomic_DNA"/>
</dbReference>
<proteinExistence type="inferred from homology"/>
<comment type="caution">
    <text evidence="4">The sequence shown here is derived from an EMBL/GenBank/DDBJ whole genome shotgun (WGS) entry which is preliminary data.</text>
</comment>